<dbReference type="Proteomes" id="UP000663851">
    <property type="component" value="Unassembled WGS sequence"/>
</dbReference>
<evidence type="ECO:0000313" key="2">
    <source>
        <dbReference type="Proteomes" id="UP000663851"/>
    </source>
</evidence>
<comment type="caution">
    <text evidence="1">The sequence shown here is derived from an EMBL/GenBank/DDBJ whole genome shotgun (WGS) entry which is preliminary data.</text>
</comment>
<dbReference type="AlphaFoldDB" id="A0A820IS95"/>
<organism evidence="1 2">
    <name type="scientific">Rotaria socialis</name>
    <dbReference type="NCBI Taxonomy" id="392032"/>
    <lineage>
        <taxon>Eukaryota</taxon>
        <taxon>Metazoa</taxon>
        <taxon>Spiralia</taxon>
        <taxon>Gnathifera</taxon>
        <taxon>Rotifera</taxon>
        <taxon>Eurotatoria</taxon>
        <taxon>Bdelloidea</taxon>
        <taxon>Philodinida</taxon>
        <taxon>Philodinidae</taxon>
        <taxon>Rotaria</taxon>
    </lineage>
</organism>
<reference evidence="1" key="1">
    <citation type="submission" date="2021-02" db="EMBL/GenBank/DDBJ databases">
        <authorList>
            <person name="Nowell W R."/>
        </authorList>
    </citation>
    <scope>NUCLEOTIDE SEQUENCE</scope>
</reference>
<name>A0A820IS95_9BILA</name>
<proteinExistence type="predicted"/>
<accession>A0A820IS95</accession>
<dbReference type="EMBL" id="CAJOBO010000942">
    <property type="protein sequence ID" value="CAF4315008.1"/>
    <property type="molecule type" value="Genomic_DNA"/>
</dbReference>
<protein>
    <submittedName>
        <fullName evidence="1">Uncharacterized protein</fullName>
    </submittedName>
</protein>
<gene>
    <name evidence="1" type="ORF">HFQ381_LOCUS14437</name>
</gene>
<evidence type="ECO:0000313" key="1">
    <source>
        <dbReference type="EMBL" id="CAF4315008.1"/>
    </source>
</evidence>
<sequence length="116" mass="13403">MDRISPRNNEYHIDEDGHFNESYYDKLLKYTACVDGETLNAVQDECYVTLVEAIEDIDNIPFEINNVRELAVFDCVKCQNDEEIDQAHSMHQAGFTFQNIAQAIQNTYTLLYINTA</sequence>